<feature type="transmembrane region" description="Helical" evidence="1">
    <location>
        <begin position="204"/>
        <end position="232"/>
    </location>
</feature>
<dbReference type="AlphaFoldDB" id="A0A6I4UPG8"/>
<evidence type="ECO:0000313" key="4">
    <source>
        <dbReference type="Proteomes" id="UP000430021"/>
    </source>
</evidence>
<evidence type="ECO:0008006" key="6">
    <source>
        <dbReference type="Google" id="ProtNLM"/>
    </source>
</evidence>
<name>A0A6I4UPG8_9SPHN</name>
<dbReference type="Proteomes" id="UP000548685">
    <property type="component" value="Unassembled WGS sequence"/>
</dbReference>
<evidence type="ECO:0000256" key="1">
    <source>
        <dbReference type="SAM" id="Phobius"/>
    </source>
</evidence>
<gene>
    <name evidence="2" type="ORF">FHS52_001462</name>
    <name evidence="3" type="ORF">GRI59_12395</name>
</gene>
<reference evidence="3 4" key="1">
    <citation type="submission" date="2019-12" db="EMBL/GenBank/DDBJ databases">
        <title>Genomic-based taxomic classification of the family Erythrobacteraceae.</title>
        <authorList>
            <person name="Xu L."/>
        </authorList>
    </citation>
    <scope>NUCLEOTIDE SEQUENCE [LARGE SCALE GENOMIC DNA]</scope>
    <source>
        <strain evidence="3 4">JCM 10282</strain>
    </source>
</reference>
<dbReference type="Proteomes" id="UP000430021">
    <property type="component" value="Unassembled WGS sequence"/>
</dbReference>
<accession>A0A6I4UPG8</accession>
<feature type="transmembrane region" description="Helical" evidence="1">
    <location>
        <begin position="20"/>
        <end position="50"/>
    </location>
</feature>
<feature type="transmembrane region" description="Helical" evidence="1">
    <location>
        <begin position="244"/>
        <end position="264"/>
    </location>
</feature>
<evidence type="ECO:0000313" key="3">
    <source>
        <dbReference type="EMBL" id="MXP39407.1"/>
    </source>
</evidence>
<dbReference type="EMBL" id="WTYB01000002">
    <property type="protein sequence ID" value="MXP39407.1"/>
    <property type="molecule type" value="Genomic_DNA"/>
</dbReference>
<dbReference type="RefSeq" id="WP_160761449.1">
    <property type="nucleotide sequence ID" value="NZ_BAAADZ010000010.1"/>
</dbReference>
<sequence>MDIGRVFSISFAMFRQRFWLLLGMWLVFLVIQFAAAIALFVGVMVMGLAGAAGFAAGLDDPAALTGLGIGMIAVIVVFYAAYIVILLAQQAAMVTIASPLEEPSFGGAMVRGFRSALPFFALAVLMLLGYFGLALGVLALVGGSAAAGGSGGGVLAALLPVLFLPVIIYLACRFAVLIPVVAVDQVFNPITALRRSWSVTRGKVLAILLALIAFVVVSLVALGLPVALLFAATDAAEGGSGAGTVLAIIGGLLIIPLMIAYTLFASAFTASLHSEVTGGGSDRLEEVFA</sequence>
<protein>
    <recommendedName>
        <fullName evidence="6">Glycerophosphoryl diester phosphodiesterase membrane domain-containing protein</fullName>
    </recommendedName>
</protein>
<feature type="transmembrane region" description="Helical" evidence="1">
    <location>
        <begin position="154"/>
        <end position="183"/>
    </location>
</feature>
<keyword evidence="1" id="KW-0812">Transmembrane</keyword>
<keyword evidence="1" id="KW-0472">Membrane</keyword>
<proteinExistence type="predicted"/>
<reference evidence="2 5" key="2">
    <citation type="submission" date="2020-08" db="EMBL/GenBank/DDBJ databases">
        <title>Genomic Encyclopedia of Type Strains, Phase IV (KMG-IV): sequencing the most valuable type-strain genomes for metagenomic binning, comparative biology and taxonomic classification.</title>
        <authorList>
            <person name="Goeker M."/>
        </authorList>
    </citation>
    <scope>NUCLEOTIDE SEQUENCE [LARGE SCALE GENOMIC DNA]</scope>
    <source>
        <strain evidence="2 5">DSM 8510</strain>
    </source>
</reference>
<keyword evidence="5" id="KW-1185">Reference proteome</keyword>
<feature type="transmembrane region" description="Helical" evidence="1">
    <location>
        <begin position="119"/>
        <end position="142"/>
    </location>
</feature>
<organism evidence="3 4">
    <name type="scientific">Erythrobacter ramosus</name>
    <dbReference type="NCBI Taxonomy" id="35811"/>
    <lineage>
        <taxon>Bacteria</taxon>
        <taxon>Pseudomonadati</taxon>
        <taxon>Pseudomonadota</taxon>
        <taxon>Alphaproteobacteria</taxon>
        <taxon>Sphingomonadales</taxon>
        <taxon>Erythrobacteraceae</taxon>
        <taxon>Erythrobacter/Porphyrobacter group</taxon>
        <taxon>Erythrobacter</taxon>
    </lineage>
</organism>
<comment type="caution">
    <text evidence="3">The sequence shown here is derived from an EMBL/GenBank/DDBJ whole genome shotgun (WGS) entry which is preliminary data.</text>
</comment>
<dbReference type="EMBL" id="JACICE010000002">
    <property type="protein sequence ID" value="MBB3775493.1"/>
    <property type="molecule type" value="Genomic_DNA"/>
</dbReference>
<keyword evidence="1" id="KW-1133">Transmembrane helix</keyword>
<dbReference type="OrthoDB" id="7391073at2"/>
<feature type="transmembrane region" description="Helical" evidence="1">
    <location>
        <begin position="62"/>
        <end position="88"/>
    </location>
</feature>
<evidence type="ECO:0000313" key="2">
    <source>
        <dbReference type="EMBL" id="MBB3775493.1"/>
    </source>
</evidence>
<evidence type="ECO:0000313" key="5">
    <source>
        <dbReference type="Proteomes" id="UP000548685"/>
    </source>
</evidence>